<accession>A0A8S1KM81</accession>
<proteinExistence type="predicted"/>
<reference evidence="2" key="1">
    <citation type="submission" date="2021-01" db="EMBL/GenBank/DDBJ databases">
        <authorList>
            <consortium name="Genoscope - CEA"/>
            <person name="William W."/>
        </authorList>
    </citation>
    <scope>NUCLEOTIDE SEQUENCE</scope>
</reference>
<dbReference type="PANTHER" id="PTHR44167">
    <property type="entry name" value="OVARIAN-SPECIFIC SERINE/THREONINE-PROTEIN KINASE LOK-RELATED"/>
    <property type="match status" value="1"/>
</dbReference>
<dbReference type="Proteomes" id="UP000688137">
    <property type="component" value="Unassembled WGS sequence"/>
</dbReference>
<dbReference type="GO" id="GO:0005524">
    <property type="term" value="F:ATP binding"/>
    <property type="evidence" value="ECO:0007669"/>
    <property type="project" value="InterPro"/>
</dbReference>
<dbReference type="PANTHER" id="PTHR44167:SF18">
    <property type="entry name" value="PROTEIN KINASE DOMAIN-CONTAINING PROTEIN"/>
    <property type="match status" value="1"/>
</dbReference>
<evidence type="ECO:0000313" key="3">
    <source>
        <dbReference type="Proteomes" id="UP000688137"/>
    </source>
</evidence>
<dbReference type="GO" id="GO:0005737">
    <property type="term" value="C:cytoplasm"/>
    <property type="evidence" value="ECO:0007669"/>
    <property type="project" value="TreeGrafter"/>
</dbReference>
<dbReference type="Pfam" id="PF00069">
    <property type="entry name" value="Pkinase"/>
    <property type="match status" value="1"/>
</dbReference>
<dbReference type="GO" id="GO:0044773">
    <property type="term" value="P:mitotic DNA damage checkpoint signaling"/>
    <property type="evidence" value="ECO:0007669"/>
    <property type="project" value="TreeGrafter"/>
</dbReference>
<sequence length="325" mass="38358">MEFNCIIERESFQLNVKDRSLQISNKSNQYSFDLSLKILITWLFRENEINGFLLENLVVEGDGLNMKKLKQFLSGKITFSGIQIFYFFHGEINVNINKATKVCTLINRQTKLKFSCKCFKKSVLGIEKIHKEIEIIQKASKHGFAPKIYECFESNNCIYLIMENLERIQDQEFMDDDIRVFLYNLIQTITSLHKENIVHKSIKMSHILFSEDNKLKLVGFGQANDTNIQNNEFRLDIFKIGMIMYKFYQKQNFQIDQLPVIPDEGNQLIQSLLDWRNDSPFQLNLLLNHSYFKLLKNEGIKFQIQCMSPKFKTQVYQNEDDESNF</sequence>
<dbReference type="AlphaFoldDB" id="A0A8S1KM81"/>
<evidence type="ECO:0000313" key="2">
    <source>
        <dbReference type="EMBL" id="CAD8056348.1"/>
    </source>
</evidence>
<comment type="caution">
    <text evidence="2">The sequence shown here is derived from an EMBL/GenBank/DDBJ whole genome shotgun (WGS) entry which is preliminary data.</text>
</comment>
<evidence type="ECO:0000259" key="1">
    <source>
        <dbReference type="PROSITE" id="PS50011"/>
    </source>
</evidence>
<keyword evidence="3" id="KW-1185">Reference proteome</keyword>
<dbReference type="GO" id="GO:0005634">
    <property type="term" value="C:nucleus"/>
    <property type="evidence" value="ECO:0007669"/>
    <property type="project" value="TreeGrafter"/>
</dbReference>
<dbReference type="SMART" id="SM00220">
    <property type="entry name" value="S_TKc"/>
    <property type="match status" value="1"/>
</dbReference>
<dbReference type="EMBL" id="CAJJDM010000022">
    <property type="protein sequence ID" value="CAD8056348.1"/>
    <property type="molecule type" value="Genomic_DNA"/>
</dbReference>
<dbReference type="InterPro" id="IPR000719">
    <property type="entry name" value="Prot_kinase_dom"/>
</dbReference>
<feature type="domain" description="Protein kinase" evidence="1">
    <location>
        <begin position="88"/>
        <end position="325"/>
    </location>
</feature>
<dbReference type="PROSITE" id="PS50011">
    <property type="entry name" value="PROTEIN_KINASE_DOM"/>
    <property type="match status" value="1"/>
</dbReference>
<dbReference type="FunFam" id="1.10.510.10:FF:002276">
    <property type="match status" value="1"/>
</dbReference>
<dbReference type="GO" id="GO:0004674">
    <property type="term" value="F:protein serine/threonine kinase activity"/>
    <property type="evidence" value="ECO:0007669"/>
    <property type="project" value="TreeGrafter"/>
</dbReference>
<gene>
    <name evidence="2" type="ORF">PPRIM_AZ9-3.1.T0240267</name>
</gene>
<name>A0A8S1KM81_PARPR</name>
<protein>
    <recommendedName>
        <fullName evidence="1">Protein kinase domain-containing protein</fullName>
    </recommendedName>
</protein>
<dbReference type="OMA" id="IMYKFYQ"/>
<organism evidence="2 3">
    <name type="scientific">Paramecium primaurelia</name>
    <dbReference type="NCBI Taxonomy" id="5886"/>
    <lineage>
        <taxon>Eukaryota</taxon>
        <taxon>Sar</taxon>
        <taxon>Alveolata</taxon>
        <taxon>Ciliophora</taxon>
        <taxon>Intramacronucleata</taxon>
        <taxon>Oligohymenophorea</taxon>
        <taxon>Peniculida</taxon>
        <taxon>Parameciidae</taxon>
        <taxon>Paramecium</taxon>
    </lineage>
</organism>